<evidence type="ECO:0000313" key="3">
    <source>
        <dbReference type="Proteomes" id="UP000000345"/>
    </source>
</evidence>
<dbReference type="InterPro" id="IPR036420">
    <property type="entry name" value="BRCT_dom_sf"/>
</dbReference>
<dbReference type="AlphaFoldDB" id="D9PW45"/>
<organism evidence="2 3">
    <name type="scientific">Methanothermobacter marburgensis (strain ATCC BAA-927 / DSM 2133 / JCM 14651 / NBRC 100331 / OCM 82 / Marburg)</name>
    <name type="common">Methanobacterium thermoautotrophicum</name>
    <dbReference type="NCBI Taxonomy" id="79929"/>
    <lineage>
        <taxon>Archaea</taxon>
        <taxon>Methanobacteriati</taxon>
        <taxon>Methanobacteriota</taxon>
        <taxon>Methanomada group</taxon>
        <taxon>Methanobacteria</taxon>
        <taxon>Methanobacteriales</taxon>
        <taxon>Methanobacteriaceae</taxon>
        <taxon>Methanothermobacter</taxon>
    </lineage>
</organism>
<dbReference type="STRING" id="79929.MTBMA_c08480"/>
<gene>
    <name evidence="2" type="ordered locus">MTBMA_c08480</name>
</gene>
<dbReference type="PaxDb" id="79929-MTBMA_c08480"/>
<dbReference type="HOGENOM" id="CLU_2177919_0_0_2"/>
<dbReference type="Pfam" id="PF02514">
    <property type="entry name" value="CobN-Mg_chel"/>
    <property type="match status" value="1"/>
</dbReference>
<proteinExistence type="predicted"/>
<dbReference type="EMBL" id="CP001710">
    <property type="protein sequence ID" value="ADL58443.1"/>
    <property type="molecule type" value="Genomic_DNA"/>
</dbReference>
<dbReference type="SUPFAM" id="SSF52113">
    <property type="entry name" value="BRCT domain"/>
    <property type="match status" value="1"/>
</dbReference>
<reference evidence="2 3" key="2">
    <citation type="journal article" date="2010" name="J. Bacteriol.">
        <title>Complete genome sequence of Methanothermobacter marburgensis, a methanoarchaeon model organism.</title>
        <authorList>
            <person name="Liesegang H."/>
            <person name="Kaster A.K."/>
            <person name="Wiezer A."/>
            <person name="Goenrich M."/>
            <person name="Wollherr A."/>
            <person name="Seedorf H."/>
            <person name="Gottschalk G."/>
            <person name="Thauer R.K."/>
        </authorList>
    </citation>
    <scope>NUCLEOTIDE SEQUENCE [LARGE SCALE GENOMIC DNA]</scope>
    <source>
        <strain evidence="3">ATCC BAA-927 / DSM 2133 / JCM 14651 / NBRC 100331 / OCM 82 / Marburg</strain>
    </source>
</reference>
<dbReference type="PANTHER" id="PTHR44119:SF1">
    <property type="entry name" value="MAGNESIUM-CHELATASE SUBUNIT CHLH, CHLOROPLASTIC"/>
    <property type="match status" value="1"/>
</dbReference>
<name>D9PW45_METTM</name>
<sequence>MEVVAQERDNVEYEVTDLDHYYEFMGGLTSSIRSLGGSCSVRVVDSTEDELYVEGLEDVIGRAVRCRILNPRWLYGCWPMIITGQRTSRTVWSTSWASQPQQGPWRTGI</sequence>
<feature type="domain" description="CobN/magnesium chelatase" evidence="1">
    <location>
        <begin position="1"/>
        <end position="76"/>
    </location>
</feature>
<evidence type="ECO:0000313" key="2">
    <source>
        <dbReference type="EMBL" id="ADL58443.1"/>
    </source>
</evidence>
<dbReference type="Proteomes" id="UP000000345">
    <property type="component" value="Chromosome"/>
</dbReference>
<protein>
    <submittedName>
        <fullName evidence="2">Cobaltochelatase subunit-like protein</fullName>
    </submittedName>
</protein>
<keyword evidence="3" id="KW-1185">Reference proteome</keyword>
<reference key="1">
    <citation type="submission" date="2009-08" db="EMBL/GenBank/DDBJ databases">
        <title>The genome sequence of Methanothermobacter marburgensis.</title>
        <authorList>
            <person name="Kaster A."/>
            <person name="Seedorf H."/>
            <person name="Goenrich M."/>
            <person name="Wiezer A."/>
            <person name="Liesegang H."/>
            <person name="Thauer R."/>
            <person name="Gottschalk G."/>
        </authorList>
    </citation>
    <scope>NUCLEOTIDE SEQUENCE</scope>
    <source>
        <strain>Marburg</strain>
    </source>
</reference>
<accession>D9PW45</accession>
<dbReference type="PANTHER" id="PTHR44119">
    <property type="entry name" value="MAGNESIUM-CHELATASE SUBUNIT CHLH, CHLOROPLASTIC"/>
    <property type="match status" value="1"/>
</dbReference>
<dbReference type="InterPro" id="IPR003672">
    <property type="entry name" value="CobN/Mg_chltase"/>
</dbReference>
<evidence type="ECO:0000259" key="1">
    <source>
        <dbReference type="Pfam" id="PF02514"/>
    </source>
</evidence>
<dbReference type="KEGG" id="mmg:MTBMA_c08480"/>